<evidence type="ECO:0000313" key="1">
    <source>
        <dbReference type="EMBL" id="GIY98542.1"/>
    </source>
</evidence>
<comment type="caution">
    <text evidence="1">The sequence shown here is derived from an EMBL/GenBank/DDBJ whole genome shotgun (WGS) entry which is preliminary data.</text>
</comment>
<organism evidence="1 2">
    <name type="scientific">Caerostris extrusa</name>
    <name type="common">Bark spider</name>
    <name type="synonym">Caerostris bankana</name>
    <dbReference type="NCBI Taxonomy" id="172846"/>
    <lineage>
        <taxon>Eukaryota</taxon>
        <taxon>Metazoa</taxon>
        <taxon>Ecdysozoa</taxon>
        <taxon>Arthropoda</taxon>
        <taxon>Chelicerata</taxon>
        <taxon>Arachnida</taxon>
        <taxon>Araneae</taxon>
        <taxon>Araneomorphae</taxon>
        <taxon>Entelegynae</taxon>
        <taxon>Araneoidea</taxon>
        <taxon>Araneidae</taxon>
        <taxon>Caerostris</taxon>
    </lineage>
</organism>
<gene>
    <name evidence="1" type="ORF">CEXT_216891</name>
</gene>
<sequence>MNYSAELKLITCQSKSGTNEIRSSNDMKSSLRLIERLAHKILLQRQGPFSFLPKSIESPLEFCLRVILLSPHFWGGGFSSRALGLIILSQQLSL</sequence>
<keyword evidence="2" id="KW-1185">Reference proteome</keyword>
<proteinExistence type="predicted"/>
<name>A0AAV4XTQ9_CAEEX</name>
<dbReference type="AlphaFoldDB" id="A0AAV4XTQ9"/>
<accession>A0AAV4XTQ9</accession>
<protein>
    <submittedName>
        <fullName evidence="1">Uncharacterized protein</fullName>
    </submittedName>
</protein>
<dbReference type="Proteomes" id="UP001054945">
    <property type="component" value="Unassembled WGS sequence"/>
</dbReference>
<reference evidence="1 2" key="1">
    <citation type="submission" date="2021-06" db="EMBL/GenBank/DDBJ databases">
        <title>Caerostris extrusa draft genome.</title>
        <authorList>
            <person name="Kono N."/>
            <person name="Arakawa K."/>
        </authorList>
    </citation>
    <scope>NUCLEOTIDE SEQUENCE [LARGE SCALE GENOMIC DNA]</scope>
</reference>
<dbReference type="EMBL" id="BPLR01000933">
    <property type="protein sequence ID" value="GIY98542.1"/>
    <property type="molecule type" value="Genomic_DNA"/>
</dbReference>
<evidence type="ECO:0000313" key="2">
    <source>
        <dbReference type="Proteomes" id="UP001054945"/>
    </source>
</evidence>